<dbReference type="AlphaFoldDB" id="A0A6A6TT59"/>
<keyword evidence="2" id="KW-0812">Transmembrane</keyword>
<evidence type="ECO:0000313" key="3">
    <source>
        <dbReference type="EMBL" id="KAF2662133.1"/>
    </source>
</evidence>
<sequence>MVKSQRSYSLLSSDDDTEVLERGRHRNHGMGHGKWFYCRILLILEIGHAIVLLLGYGVWAAIHSRSLTANSITYRKLSEYNASPTYGIRNAADPSPEAHAFWMDIQDTNGFIQVDAQWAESLDLPQTRTHPSRPDQKIYQINFFHSIHCLYRIRSRLIASAPLEQWPRNDTHTLHCLDHIRHNMMCHADLSLYGTDDYVVFDKAPDSQTCRDISGVKQWAKANAWAGYKDYWALFDWQNVEARVEEELRRHPGIRWDQYRDYYDPDIPGGYRLEFLDT</sequence>
<reference evidence="3" key="1">
    <citation type="journal article" date="2020" name="Stud. Mycol.">
        <title>101 Dothideomycetes genomes: a test case for predicting lifestyles and emergence of pathogens.</title>
        <authorList>
            <person name="Haridas S."/>
            <person name="Albert R."/>
            <person name="Binder M."/>
            <person name="Bloem J."/>
            <person name="Labutti K."/>
            <person name="Salamov A."/>
            <person name="Andreopoulos B."/>
            <person name="Baker S."/>
            <person name="Barry K."/>
            <person name="Bills G."/>
            <person name="Bluhm B."/>
            <person name="Cannon C."/>
            <person name="Castanera R."/>
            <person name="Culley D."/>
            <person name="Daum C."/>
            <person name="Ezra D."/>
            <person name="Gonzalez J."/>
            <person name="Henrissat B."/>
            <person name="Kuo A."/>
            <person name="Liang C."/>
            <person name="Lipzen A."/>
            <person name="Lutzoni F."/>
            <person name="Magnuson J."/>
            <person name="Mondo S."/>
            <person name="Nolan M."/>
            <person name="Ohm R."/>
            <person name="Pangilinan J."/>
            <person name="Park H.-J."/>
            <person name="Ramirez L."/>
            <person name="Alfaro M."/>
            <person name="Sun H."/>
            <person name="Tritt A."/>
            <person name="Yoshinaga Y."/>
            <person name="Zwiers L.-H."/>
            <person name="Turgeon B."/>
            <person name="Goodwin S."/>
            <person name="Spatafora J."/>
            <person name="Crous P."/>
            <person name="Grigoriev I."/>
        </authorList>
    </citation>
    <scope>NUCLEOTIDE SEQUENCE</scope>
    <source>
        <strain evidence="3">CBS 122681</strain>
    </source>
</reference>
<dbReference type="Proteomes" id="UP000799324">
    <property type="component" value="Unassembled WGS sequence"/>
</dbReference>
<feature type="transmembrane region" description="Helical" evidence="2">
    <location>
        <begin position="36"/>
        <end position="62"/>
    </location>
</feature>
<keyword evidence="2" id="KW-0472">Membrane</keyword>
<dbReference type="EMBL" id="MU004290">
    <property type="protein sequence ID" value="KAF2662133.1"/>
    <property type="molecule type" value="Genomic_DNA"/>
</dbReference>
<dbReference type="Pfam" id="PF11807">
    <property type="entry name" value="UstYa"/>
    <property type="match status" value="1"/>
</dbReference>
<evidence type="ECO:0000256" key="1">
    <source>
        <dbReference type="ARBA" id="ARBA00035112"/>
    </source>
</evidence>
<comment type="similarity">
    <text evidence="1">Belongs to the ustYa family.</text>
</comment>
<dbReference type="OrthoDB" id="3885650at2759"/>
<dbReference type="InterPro" id="IPR021765">
    <property type="entry name" value="UstYa-like"/>
</dbReference>
<protein>
    <recommendedName>
        <fullName evidence="5">Tat pathway signal sequence</fullName>
    </recommendedName>
</protein>
<evidence type="ECO:0000256" key="2">
    <source>
        <dbReference type="SAM" id="Phobius"/>
    </source>
</evidence>
<evidence type="ECO:0008006" key="5">
    <source>
        <dbReference type="Google" id="ProtNLM"/>
    </source>
</evidence>
<gene>
    <name evidence="3" type="ORF">K491DRAFT_773273</name>
</gene>
<dbReference type="PANTHER" id="PTHR33365:SF13">
    <property type="entry name" value="TAT PATHWAY SIGNAL SEQUENCE"/>
    <property type="match status" value="1"/>
</dbReference>
<name>A0A6A6TT59_9PLEO</name>
<proteinExistence type="inferred from homology"/>
<accession>A0A6A6TT59</accession>
<keyword evidence="2" id="KW-1133">Transmembrane helix</keyword>
<organism evidence="3 4">
    <name type="scientific">Lophiostoma macrostomum CBS 122681</name>
    <dbReference type="NCBI Taxonomy" id="1314788"/>
    <lineage>
        <taxon>Eukaryota</taxon>
        <taxon>Fungi</taxon>
        <taxon>Dikarya</taxon>
        <taxon>Ascomycota</taxon>
        <taxon>Pezizomycotina</taxon>
        <taxon>Dothideomycetes</taxon>
        <taxon>Pleosporomycetidae</taxon>
        <taxon>Pleosporales</taxon>
        <taxon>Lophiostomataceae</taxon>
        <taxon>Lophiostoma</taxon>
    </lineage>
</organism>
<keyword evidence="4" id="KW-1185">Reference proteome</keyword>
<dbReference type="PANTHER" id="PTHR33365">
    <property type="entry name" value="YALI0B05434P"/>
    <property type="match status" value="1"/>
</dbReference>
<evidence type="ECO:0000313" key="4">
    <source>
        <dbReference type="Proteomes" id="UP000799324"/>
    </source>
</evidence>
<dbReference type="GO" id="GO:0043386">
    <property type="term" value="P:mycotoxin biosynthetic process"/>
    <property type="evidence" value="ECO:0007669"/>
    <property type="project" value="InterPro"/>
</dbReference>